<dbReference type="PRINTS" id="PR00742">
    <property type="entry name" value="GLHYDRLASE35"/>
</dbReference>
<feature type="non-terminal residue" evidence="6">
    <location>
        <position position="1"/>
    </location>
</feature>
<sequence>ALAKTAFKSIFINEHVNSQDITSYDYFAPISEAGDVNEKYLAIRKWIKSIPDWKNKPYDVPANNKKTAYGTVSMIPLGGFFDANGDTCVTVDDPMSFEQLGHPFGFVIYMKKLEKCGKTLEIEKLKDFGYVILGKNHIGTMINSYYGKSKRTVSLEGCKEGDTLAILVENSARLTSGTADDHKGILSDVRLDGEVLKGWDQCKVLFPFTNFDKVKVKDPKSEPGKLGLYFGYFYADESTDTFLNTTGWGKGVAFLNGNNLGRYWPTQGPQHTLYVPAPFIQEGVNSLMMMELEGTRTCRENTCTVSFIDHPVFVWQKIYSAGDFFEGPKSRLRWKKSKSIA</sequence>
<evidence type="ECO:0000256" key="1">
    <source>
        <dbReference type="ARBA" id="ARBA00022801"/>
    </source>
</evidence>
<keyword evidence="2" id="KW-0326">Glycosidase</keyword>
<evidence type="ECO:0000313" key="6">
    <source>
        <dbReference type="EMBL" id="KHJ80543.1"/>
    </source>
</evidence>
<evidence type="ECO:0000259" key="5">
    <source>
        <dbReference type="Pfam" id="PF21467"/>
    </source>
</evidence>
<dbReference type="Gene3D" id="2.60.120.260">
    <property type="entry name" value="Galactose-binding domain-like"/>
    <property type="match status" value="2"/>
</dbReference>
<dbReference type="Proteomes" id="UP000053660">
    <property type="component" value="Unassembled WGS sequence"/>
</dbReference>
<dbReference type="InterPro" id="IPR001944">
    <property type="entry name" value="Glycoside_Hdrlase_35"/>
</dbReference>
<dbReference type="Pfam" id="PF21317">
    <property type="entry name" value="BetaGal_ABD_1"/>
    <property type="match status" value="1"/>
</dbReference>
<accession>A0A0B1S5B0</accession>
<evidence type="ECO:0000259" key="3">
    <source>
        <dbReference type="Pfam" id="PF01301"/>
    </source>
</evidence>
<dbReference type="Pfam" id="PF01301">
    <property type="entry name" value="Glyco_hydro_35"/>
    <property type="match status" value="1"/>
</dbReference>
<evidence type="ECO:0000313" key="7">
    <source>
        <dbReference type="Proteomes" id="UP000053660"/>
    </source>
</evidence>
<dbReference type="InterPro" id="IPR031330">
    <property type="entry name" value="Gly_Hdrlase_35_cat"/>
</dbReference>
<protein>
    <submittedName>
        <fullName evidence="6">Uncharacterized protein</fullName>
    </submittedName>
</protein>
<evidence type="ECO:0000259" key="4">
    <source>
        <dbReference type="Pfam" id="PF21317"/>
    </source>
</evidence>
<keyword evidence="1" id="KW-0378">Hydrolase</keyword>
<proteinExistence type="predicted"/>
<dbReference type="OrthoDB" id="5872735at2759"/>
<dbReference type="AlphaFoldDB" id="A0A0B1S5B0"/>
<dbReference type="InterPro" id="IPR008979">
    <property type="entry name" value="Galactose-bd-like_sf"/>
</dbReference>
<feature type="domain" description="Beta-galactosidase 1-like first all-beta" evidence="4">
    <location>
        <begin position="94"/>
        <end position="201"/>
    </location>
</feature>
<evidence type="ECO:0000256" key="2">
    <source>
        <dbReference type="ARBA" id="ARBA00023295"/>
    </source>
</evidence>
<gene>
    <name evidence="6" type="ORF">OESDEN_19780</name>
</gene>
<feature type="domain" description="Beta-galactosidase galactose-binding" evidence="5">
    <location>
        <begin position="228"/>
        <end position="285"/>
    </location>
</feature>
<feature type="domain" description="Glycoside hydrolase 35 catalytic" evidence="3">
    <location>
        <begin position="14"/>
        <end position="49"/>
    </location>
</feature>
<keyword evidence="7" id="KW-1185">Reference proteome</keyword>
<organism evidence="6 7">
    <name type="scientific">Oesophagostomum dentatum</name>
    <name type="common">Nodular worm</name>
    <dbReference type="NCBI Taxonomy" id="61180"/>
    <lineage>
        <taxon>Eukaryota</taxon>
        <taxon>Metazoa</taxon>
        <taxon>Ecdysozoa</taxon>
        <taxon>Nematoda</taxon>
        <taxon>Chromadorea</taxon>
        <taxon>Rhabditida</taxon>
        <taxon>Rhabditina</taxon>
        <taxon>Rhabditomorpha</taxon>
        <taxon>Strongyloidea</taxon>
        <taxon>Strongylidae</taxon>
        <taxon>Oesophagostomum</taxon>
    </lineage>
</organism>
<dbReference type="SUPFAM" id="SSF49785">
    <property type="entry name" value="Galactose-binding domain-like"/>
    <property type="match status" value="1"/>
</dbReference>
<dbReference type="EMBL" id="KN600315">
    <property type="protein sequence ID" value="KHJ80543.1"/>
    <property type="molecule type" value="Genomic_DNA"/>
</dbReference>
<dbReference type="Pfam" id="PF21467">
    <property type="entry name" value="BetaGal_gal-bd"/>
    <property type="match status" value="1"/>
</dbReference>
<dbReference type="GO" id="GO:0004553">
    <property type="term" value="F:hydrolase activity, hydrolyzing O-glycosyl compounds"/>
    <property type="evidence" value="ECO:0007669"/>
    <property type="project" value="InterPro"/>
</dbReference>
<reference evidence="6 7" key="1">
    <citation type="submission" date="2014-03" db="EMBL/GenBank/DDBJ databases">
        <title>Draft genome of the hookworm Oesophagostomum dentatum.</title>
        <authorList>
            <person name="Mitreva M."/>
        </authorList>
    </citation>
    <scope>NUCLEOTIDE SEQUENCE [LARGE SCALE GENOMIC DNA]</scope>
    <source>
        <strain evidence="6 7">OD-Hann</strain>
    </source>
</reference>
<dbReference type="GO" id="GO:0005975">
    <property type="term" value="P:carbohydrate metabolic process"/>
    <property type="evidence" value="ECO:0007669"/>
    <property type="project" value="InterPro"/>
</dbReference>
<dbReference type="InterPro" id="IPR048913">
    <property type="entry name" value="BetaGal_gal-bd"/>
</dbReference>
<dbReference type="InterPro" id="IPR048912">
    <property type="entry name" value="BetaGal1-like_ABD1"/>
</dbReference>
<dbReference type="PANTHER" id="PTHR23421">
    <property type="entry name" value="BETA-GALACTOSIDASE RELATED"/>
    <property type="match status" value="1"/>
</dbReference>
<name>A0A0B1S5B0_OESDE</name>